<protein>
    <submittedName>
        <fullName evidence="3">Uncharacterized protein</fullName>
    </submittedName>
</protein>
<evidence type="ECO:0000313" key="4">
    <source>
        <dbReference type="Proteomes" id="UP000681967"/>
    </source>
</evidence>
<dbReference type="EMBL" id="CAJOBH010281803">
    <property type="protein sequence ID" value="CAF5171551.1"/>
    <property type="molecule type" value="Genomic_DNA"/>
</dbReference>
<reference evidence="3" key="1">
    <citation type="submission" date="2021-02" db="EMBL/GenBank/DDBJ databases">
        <authorList>
            <person name="Nowell W R."/>
        </authorList>
    </citation>
    <scope>NUCLEOTIDE SEQUENCE</scope>
</reference>
<evidence type="ECO:0000256" key="1">
    <source>
        <dbReference type="SAM" id="MobiDB-lite"/>
    </source>
</evidence>
<dbReference type="Proteomes" id="UP000681720">
    <property type="component" value="Unassembled WGS sequence"/>
</dbReference>
<sequence>PLRAPAKSLDIGLHQLDGFNFDNVTLDEHQEKLRAGKNELNQQTITKITSRKQSSAPRAPSADSQRALPEVSVNPQIQSSVQQNTDQLSYVHESIQN</sequence>
<accession>A0A8S3GUP8</accession>
<gene>
    <name evidence="3" type="ORF">BYL167_LOCUS77401</name>
    <name evidence="2" type="ORF">GIL414_LOCUS20848</name>
</gene>
<feature type="region of interest" description="Disordered" evidence="1">
    <location>
        <begin position="34"/>
        <end position="97"/>
    </location>
</feature>
<feature type="non-terminal residue" evidence="3">
    <location>
        <position position="1"/>
    </location>
</feature>
<name>A0A8S3GUP8_9BILA</name>
<feature type="compositionally biased region" description="Polar residues" evidence="1">
    <location>
        <begin position="73"/>
        <end position="97"/>
    </location>
</feature>
<dbReference type="Proteomes" id="UP000681967">
    <property type="component" value="Unassembled WGS sequence"/>
</dbReference>
<organism evidence="3 4">
    <name type="scientific">Rotaria magnacalcarata</name>
    <dbReference type="NCBI Taxonomy" id="392030"/>
    <lineage>
        <taxon>Eukaryota</taxon>
        <taxon>Metazoa</taxon>
        <taxon>Spiralia</taxon>
        <taxon>Gnathifera</taxon>
        <taxon>Rotifera</taxon>
        <taxon>Eurotatoria</taxon>
        <taxon>Bdelloidea</taxon>
        <taxon>Philodinida</taxon>
        <taxon>Philodinidae</taxon>
        <taxon>Rotaria</taxon>
    </lineage>
</organism>
<comment type="caution">
    <text evidence="3">The sequence shown here is derived from an EMBL/GenBank/DDBJ whole genome shotgun (WGS) entry which is preliminary data.</text>
</comment>
<dbReference type="AlphaFoldDB" id="A0A8S3GUP8"/>
<feature type="non-terminal residue" evidence="3">
    <location>
        <position position="97"/>
    </location>
</feature>
<dbReference type="EMBL" id="CAJOBJ010015503">
    <property type="protein sequence ID" value="CAF4182322.1"/>
    <property type="molecule type" value="Genomic_DNA"/>
</dbReference>
<evidence type="ECO:0000313" key="3">
    <source>
        <dbReference type="EMBL" id="CAF5171551.1"/>
    </source>
</evidence>
<feature type="compositionally biased region" description="Polar residues" evidence="1">
    <location>
        <begin position="39"/>
        <end position="56"/>
    </location>
</feature>
<evidence type="ECO:0000313" key="2">
    <source>
        <dbReference type="EMBL" id="CAF4182322.1"/>
    </source>
</evidence>
<proteinExistence type="predicted"/>